<reference evidence="3 4" key="1">
    <citation type="journal article" date="2019" name="Genome Biol. Evol.">
        <title>Insights into the evolution of the New World diploid cottons (Gossypium, subgenus Houzingenia) based on genome sequencing.</title>
        <authorList>
            <person name="Grover C.E."/>
            <person name="Arick M.A. 2nd"/>
            <person name="Thrash A."/>
            <person name="Conover J.L."/>
            <person name="Sanders W.S."/>
            <person name="Peterson D.G."/>
            <person name="Frelichowski J.E."/>
            <person name="Scheffler J.A."/>
            <person name="Scheffler B.E."/>
            <person name="Wendel J.F."/>
        </authorList>
    </citation>
    <scope>NUCLEOTIDE SEQUENCE [LARGE SCALE GENOMIC DNA]</scope>
    <source>
        <strain evidence="3">185</strain>
        <tissue evidence="3">Leaf</tissue>
    </source>
</reference>
<dbReference type="PANTHER" id="PTHR32285:SF212">
    <property type="entry name" value="PROTEIN TRICHOME BIREFRINGENCE-LIKE 11"/>
    <property type="match status" value="1"/>
</dbReference>
<dbReference type="Proteomes" id="UP000593577">
    <property type="component" value="Unassembled WGS sequence"/>
</dbReference>
<feature type="domain" description="Trichome birefringence-like C-terminal" evidence="2">
    <location>
        <begin position="9"/>
        <end position="40"/>
    </location>
</feature>
<dbReference type="GO" id="GO:0016413">
    <property type="term" value="F:O-acetyltransferase activity"/>
    <property type="evidence" value="ECO:0007669"/>
    <property type="project" value="InterPro"/>
</dbReference>
<sequence length="93" mass="10427">VGKAKEPSHCFCRDSIGRNQWKSLLCVLSSAIPNKDSIYERAPFLVAQGSAPSGAPKCVKMALRLDRMDRTQQQWVGADVTGHWWSHDKTTNR</sequence>
<evidence type="ECO:0000259" key="2">
    <source>
        <dbReference type="Pfam" id="PF13839"/>
    </source>
</evidence>
<organism evidence="3 4">
    <name type="scientific">Gossypium aridum</name>
    <name type="common">American cotton</name>
    <name type="synonym">Erioxylum aridum</name>
    <dbReference type="NCBI Taxonomy" id="34290"/>
    <lineage>
        <taxon>Eukaryota</taxon>
        <taxon>Viridiplantae</taxon>
        <taxon>Streptophyta</taxon>
        <taxon>Embryophyta</taxon>
        <taxon>Tracheophyta</taxon>
        <taxon>Spermatophyta</taxon>
        <taxon>Magnoliopsida</taxon>
        <taxon>eudicotyledons</taxon>
        <taxon>Gunneridae</taxon>
        <taxon>Pentapetalae</taxon>
        <taxon>rosids</taxon>
        <taxon>malvids</taxon>
        <taxon>Malvales</taxon>
        <taxon>Malvaceae</taxon>
        <taxon>Malvoideae</taxon>
        <taxon>Gossypium</taxon>
    </lineage>
</organism>
<evidence type="ECO:0000313" key="3">
    <source>
        <dbReference type="EMBL" id="MBA0687901.1"/>
    </source>
</evidence>
<accession>A0A7J8XKQ6</accession>
<dbReference type="AlphaFoldDB" id="A0A7J8XKQ6"/>
<protein>
    <recommendedName>
        <fullName evidence="2">Trichome birefringence-like C-terminal domain-containing protein</fullName>
    </recommendedName>
</protein>
<gene>
    <name evidence="3" type="ORF">Goari_005720</name>
</gene>
<dbReference type="InterPro" id="IPR029962">
    <property type="entry name" value="TBL"/>
</dbReference>
<evidence type="ECO:0000256" key="1">
    <source>
        <dbReference type="ARBA" id="ARBA00007727"/>
    </source>
</evidence>
<dbReference type="PANTHER" id="PTHR32285">
    <property type="entry name" value="PROTEIN TRICHOME BIREFRINGENCE-LIKE 9-RELATED"/>
    <property type="match status" value="1"/>
</dbReference>
<proteinExistence type="inferred from homology"/>
<evidence type="ECO:0000313" key="4">
    <source>
        <dbReference type="Proteomes" id="UP000593577"/>
    </source>
</evidence>
<dbReference type="EMBL" id="JABFAA010000008">
    <property type="protein sequence ID" value="MBA0687901.1"/>
    <property type="molecule type" value="Genomic_DNA"/>
</dbReference>
<dbReference type="Pfam" id="PF13839">
    <property type="entry name" value="PC-Esterase"/>
    <property type="match status" value="1"/>
</dbReference>
<dbReference type="GO" id="GO:0005794">
    <property type="term" value="C:Golgi apparatus"/>
    <property type="evidence" value="ECO:0007669"/>
    <property type="project" value="TreeGrafter"/>
</dbReference>
<keyword evidence="4" id="KW-1185">Reference proteome</keyword>
<comment type="caution">
    <text evidence="3">The sequence shown here is derived from an EMBL/GenBank/DDBJ whole genome shotgun (WGS) entry which is preliminary data.</text>
</comment>
<name>A0A7J8XKQ6_GOSAI</name>
<feature type="non-terminal residue" evidence="3">
    <location>
        <position position="93"/>
    </location>
</feature>
<comment type="similarity">
    <text evidence="1">Belongs to the PC-esterase family. TBL subfamily.</text>
</comment>
<dbReference type="InterPro" id="IPR026057">
    <property type="entry name" value="TBL_C"/>
</dbReference>